<keyword evidence="7" id="KW-1185">Reference proteome</keyword>
<proteinExistence type="inferred from homology"/>
<dbReference type="InterPro" id="IPR048281">
    <property type="entry name" value="COA6_fun"/>
</dbReference>
<dbReference type="EMBL" id="JANBPT010000659">
    <property type="protein sequence ID" value="KAJ1914913.1"/>
    <property type="molecule type" value="Genomic_DNA"/>
</dbReference>
<accession>A0A9W8AKB7</accession>
<organism evidence="6 7">
    <name type="scientific">Tieghemiomyces parasiticus</name>
    <dbReference type="NCBI Taxonomy" id="78921"/>
    <lineage>
        <taxon>Eukaryota</taxon>
        <taxon>Fungi</taxon>
        <taxon>Fungi incertae sedis</taxon>
        <taxon>Zoopagomycota</taxon>
        <taxon>Kickxellomycotina</taxon>
        <taxon>Dimargaritomycetes</taxon>
        <taxon>Dimargaritales</taxon>
        <taxon>Dimargaritaceae</taxon>
        <taxon>Tieghemiomyces</taxon>
    </lineage>
</organism>
<dbReference type="GO" id="GO:0005739">
    <property type="term" value="C:mitochondrion"/>
    <property type="evidence" value="ECO:0007669"/>
    <property type="project" value="UniProtKB-SubCell"/>
</dbReference>
<dbReference type="Pfam" id="PF02297">
    <property type="entry name" value="COX6B"/>
    <property type="match status" value="1"/>
</dbReference>
<gene>
    <name evidence="6" type="ORF">IWQ60_001943</name>
    <name evidence="5" type="ORF">IWQ60_008634</name>
</gene>
<dbReference type="SUPFAM" id="SSF47694">
    <property type="entry name" value="Cytochrome c oxidase subunit h"/>
    <property type="match status" value="1"/>
</dbReference>
<evidence type="ECO:0000256" key="2">
    <source>
        <dbReference type="ARBA" id="ARBA00006425"/>
    </source>
</evidence>
<dbReference type="InterPro" id="IPR036549">
    <property type="entry name" value="CX6/COA6-like_sf"/>
</dbReference>
<evidence type="ECO:0000313" key="6">
    <source>
        <dbReference type="EMBL" id="KAJ1928568.1"/>
    </source>
</evidence>
<protein>
    <submittedName>
        <fullName evidence="6">Uncharacterized protein</fullName>
    </submittedName>
</protein>
<dbReference type="AlphaFoldDB" id="A0A9W8AKB7"/>
<dbReference type="Proteomes" id="UP001150569">
    <property type="component" value="Unassembled WGS sequence"/>
</dbReference>
<dbReference type="PANTHER" id="PTHR47677">
    <property type="entry name" value="CYTOCHROME C OXIDASE ASSEMBLY FACTOR 6"/>
    <property type="match status" value="1"/>
</dbReference>
<comment type="similarity">
    <text evidence="2">Belongs to the cytochrome c oxidase subunit 6B family.</text>
</comment>
<name>A0A9W8AKB7_9FUNG</name>
<keyword evidence="3" id="KW-0496">Mitochondrion</keyword>
<evidence type="ECO:0000256" key="4">
    <source>
        <dbReference type="ARBA" id="ARBA00023157"/>
    </source>
</evidence>
<comment type="caution">
    <text evidence="6">The sequence shown here is derived from an EMBL/GenBank/DDBJ whole genome shotgun (WGS) entry which is preliminary data.</text>
</comment>
<evidence type="ECO:0000313" key="7">
    <source>
        <dbReference type="Proteomes" id="UP001150569"/>
    </source>
</evidence>
<dbReference type="InterPro" id="IPR048280">
    <property type="entry name" value="COX6B-like"/>
</dbReference>
<reference evidence="6" key="1">
    <citation type="submission" date="2022-07" db="EMBL/GenBank/DDBJ databases">
        <title>Phylogenomic reconstructions and comparative analyses of Kickxellomycotina fungi.</title>
        <authorList>
            <person name="Reynolds N.K."/>
            <person name="Stajich J.E."/>
            <person name="Barry K."/>
            <person name="Grigoriev I.V."/>
            <person name="Crous P."/>
            <person name="Smith M.E."/>
        </authorList>
    </citation>
    <scope>NUCLEOTIDE SEQUENCE</scope>
    <source>
        <strain evidence="6">RSA 861</strain>
    </source>
</reference>
<sequence length="89" mass="10478">MTESTSTVPYKQLTRDERKACWKVRDALFDCLEAHQESPKFTEIPKACEATYKQYEAACPPAWTEYFVKKRALDKQAALRLEMMKRLEQ</sequence>
<evidence type="ECO:0000313" key="5">
    <source>
        <dbReference type="EMBL" id="KAJ1914913.1"/>
    </source>
</evidence>
<dbReference type="PANTHER" id="PTHR47677:SF1">
    <property type="entry name" value="CYTOCHROME C OXIDASE ASSEMBLY FACTOR 6"/>
    <property type="match status" value="1"/>
</dbReference>
<evidence type="ECO:0000256" key="3">
    <source>
        <dbReference type="ARBA" id="ARBA00023128"/>
    </source>
</evidence>
<dbReference type="OrthoDB" id="5545577at2759"/>
<dbReference type="EMBL" id="JANBPT010000068">
    <property type="protein sequence ID" value="KAJ1928568.1"/>
    <property type="molecule type" value="Genomic_DNA"/>
</dbReference>
<dbReference type="Gene3D" id="1.10.10.140">
    <property type="entry name" value="Cytochrome c oxidase, subunit VIb"/>
    <property type="match status" value="1"/>
</dbReference>
<evidence type="ECO:0000256" key="1">
    <source>
        <dbReference type="ARBA" id="ARBA00004173"/>
    </source>
</evidence>
<comment type="subcellular location">
    <subcellularLocation>
        <location evidence="1">Mitochondrion</location>
    </subcellularLocation>
</comment>
<keyword evidence="4" id="KW-1015">Disulfide bond</keyword>